<gene>
    <name evidence="1" type="ORF">BBD42_18000</name>
</gene>
<protein>
    <submittedName>
        <fullName evidence="1">Uncharacterized protein</fullName>
    </submittedName>
</protein>
<evidence type="ECO:0000313" key="1">
    <source>
        <dbReference type="EMBL" id="ANY68155.1"/>
    </source>
</evidence>
<sequence>MVKLDISNDYYIGYDTNANKTVVIPKDKIIKIENFQSSKGIKKQLISFENLNDEDKNIISTLQSYYYFKINAPDLIAKCTTVCNEYEEFKSLLSNTYFKHNFDASDPIILKYLSNKSFRSKNITEHFGNDFSIPESENNDTTLKTVYVKEHWNNDIFHVKYTLQKSDEVNKNQWVVISQEEEFFKFE</sequence>
<proteinExistence type="predicted"/>
<dbReference type="RefSeq" id="WP_099519310.1">
    <property type="nucleotide sequence ID" value="NZ_CP016808.1"/>
</dbReference>
<reference evidence="1" key="1">
    <citation type="submission" date="2016-08" db="EMBL/GenBank/DDBJ databases">
        <title>Complete Genome Seqeunce of Paenibacillus sp. BIHB 4019 from tea rhizoplane.</title>
        <authorList>
            <person name="Thakur R."/>
            <person name="Swarnkar M.K."/>
            <person name="Gulati A."/>
        </authorList>
    </citation>
    <scope>NUCLEOTIDE SEQUENCE [LARGE SCALE GENOMIC DNA]</scope>
    <source>
        <strain evidence="1">BIHB4019</strain>
    </source>
</reference>
<name>A0A1B2DKE8_9BACL</name>
<dbReference type="EMBL" id="CP016808">
    <property type="protein sequence ID" value="ANY68155.1"/>
    <property type="molecule type" value="Genomic_DNA"/>
</dbReference>
<accession>A0A1B2DKE8</accession>
<dbReference type="AlphaFoldDB" id="A0A1B2DKE8"/>
<organism evidence="1">
    <name type="scientific">Paenibacillus sp. BIHB 4019</name>
    <dbReference type="NCBI Taxonomy" id="1870819"/>
    <lineage>
        <taxon>Bacteria</taxon>
        <taxon>Bacillati</taxon>
        <taxon>Bacillota</taxon>
        <taxon>Bacilli</taxon>
        <taxon>Bacillales</taxon>
        <taxon>Paenibacillaceae</taxon>
        <taxon>Paenibacillus</taxon>
    </lineage>
</organism>